<dbReference type="STRING" id="1123243.SAMN02745190_00913"/>
<dbReference type="AlphaFoldDB" id="A0A1M4V839"/>
<dbReference type="OrthoDB" id="1677843at2"/>
<dbReference type="SMART" id="SM00471">
    <property type="entry name" value="HDc"/>
    <property type="match status" value="1"/>
</dbReference>
<evidence type="ECO:0000313" key="3">
    <source>
        <dbReference type="Proteomes" id="UP000184404"/>
    </source>
</evidence>
<keyword evidence="3" id="KW-1185">Reference proteome</keyword>
<proteinExistence type="predicted"/>
<accession>A0A1M4V839</accession>
<dbReference type="InterPro" id="IPR037522">
    <property type="entry name" value="HD_GYP_dom"/>
</dbReference>
<reference evidence="2 3" key="1">
    <citation type="submission" date="2016-11" db="EMBL/GenBank/DDBJ databases">
        <authorList>
            <person name="Jaros S."/>
            <person name="Januszkiewicz K."/>
            <person name="Wedrychowicz H."/>
        </authorList>
    </citation>
    <scope>NUCLEOTIDE SEQUENCE [LARGE SCALE GENOMIC DNA]</scope>
    <source>
        <strain evidence="2 3">DSM 10502</strain>
    </source>
</reference>
<protein>
    <submittedName>
        <fullName evidence="2">HDIG domain-containing protein</fullName>
    </submittedName>
</protein>
<evidence type="ECO:0000313" key="2">
    <source>
        <dbReference type="EMBL" id="SHE65043.1"/>
    </source>
</evidence>
<dbReference type="SUPFAM" id="SSF109604">
    <property type="entry name" value="HD-domain/PDEase-like"/>
    <property type="match status" value="1"/>
</dbReference>
<dbReference type="InterPro" id="IPR003607">
    <property type="entry name" value="HD/PDEase_dom"/>
</dbReference>
<dbReference type="Gene3D" id="1.10.3210.10">
    <property type="entry name" value="Hypothetical protein af1432"/>
    <property type="match status" value="1"/>
</dbReference>
<dbReference type="PANTHER" id="PTHR43155:SF2">
    <property type="entry name" value="CYCLIC DI-GMP PHOSPHODIESTERASE PA4108"/>
    <property type="match status" value="1"/>
</dbReference>
<dbReference type="NCBIfam" id="TIGR00277">
    <property type="entry name" value="HDIG"/>
    <property type="match status" value="1"/>
</dbReference>
<dbReference type="Pfam" id="PF13487">
    <property type="entry name" value="HD_5"/>
    <property type="match status" value="1"/>
</dbReference>
<gene>
    <name evidence="2" type="ORF">SAMN02745190_00913</name>
</gene>
<dbReference type="RefSeq" id="WP_072934990.1">
    <property type="nucleotide sequence ID" value="NZ_FQUG01000003.1"/>
</dbReference>
<name>A0A1M4V839_9FIRM</name>
<dbReference type="EMBL" id="FQUG01000003">
    <property type="protein sequence ID" value="SHE65043.1"/>
    <property type="molecule type" value="Genomic_DNA"/>
</dbReference>
<dbReference type="PROSITE" id="PS51832">
    <property type="entry name" value="HD_GYP"/>
    <property type="match status" value="1"/>
</dbReference>
<dbReference type="Proteomes" id="UP000184404">
    <property type="component" value="Unassembled WGS sequence"/>
</dbReference>
<organism evidence="2 3">
    <name type="scientific">Schwartzia succinivorans DSM 10502</name>
    <dbReference type="NCBI Taxonomy" id="1123243"/>
    <lineage>
        <taxon>Bacteria</taxon>
        <taxon>Bacillati</taxon>
        <taxon>Bacillota</taxon>
        <taxon>Negativicutes</taxon>
        <taxon>Selenomonadales</taxon>
        <taxon>Selenomonadaceae</taxon>
        <taxon>Schwartzia</taxon>
    </lineage>
</organism>
<dbReference type="PANTHER" id="PTHR43155">
    <property type="entry name" value="CYCLIC DI-GMP PHOSPHODIESTERASE PA4108-RELATED"/>
    <property type="match status" value="1"/>
</dbReference>
<evidence type="ECO:0000259" key="1">
    <source>
        <dbReference type="PROSITE" id="PS51832"/>
    </source>
</evidence>
<feature type="domain" description="HD-GYP" evidence="1">
    <location>
        <begin position="121"/>
        <end position="323"/>
    </location>
</feature>
<dbReference type="CDD" id="cd00077">
    <property type="entry name" value="HDc"/>
    <property type="match status" value="1"/>
</dbReference>
<sequence>MTKKCTLAELEPGMILDRTVFTDNGTTLMDAGTVLTEHHIRILESRFRDGFLSFFVHGTAVDDELQAALQGNLKIEPDHGIIDPTYEGLYNEVMEQMRLLFEQGRQTGILDLEIIGTFLADKKLDDLCDGARAVAQIHTMKREGDPILHHCLHVAVLAGLMGRWLRWPRAARERLLLAGLLHDVGKIRVPREILYKKGALNGQEKAEMEKHPKFGYEMLINSGLKNETDILSGVLQHHEFLDGSGYPDKLKSDKIYTYGRILAILDAYDTMATEYGSHQRSPFEIFDVISSELMAGRMDAEYGVLFIKNVCHALVGTWVRLTDGQRAKIVYIDQSRTSALPIVETEHGDFWDIATKKDVKILEILSGDALA</sequence>
<dbReference type="InterPro" id="IPR006675">
    <property type="entry name" value="HDIG_dom"/>
</dbReference>